<dbReference type="SUPFAM" id="SSF48452">
    <property type="entry name" value="TPR-like"/>
    <property type="match status" value="1"/>
</dbReference>
<dbReference type="Pfam" id="PF12771">
    <property type="entry name" value="SusD-like_2"/>
    <property type="match status" value="1"/>
</dbReference>
<protein>
    <submittedName>
        <fullName evidence="1">SusD/RagB family nutrient-binding outer membrane lipoprotein</fullName>
    </submittedName>
</protein>
<keyword evidence="2" id="KW-1185">Reference proteome</keyword>
<accession>A0A4R0Q2W5</accession>
<keyword evidence="1" id="KW-0449">Lipoprotein</keyword>
<dbReference type="OrthoDB" id="9766256at2"/>
<organism evidence="1 2">
    <name type="scientific">Pedobacter psychrodurus</name>
    <dbReference type="NCBI Taxonomy" id="2530456"/>
    <lineage>
        <taxon>Bacteria</taxon>
        <taxon>Pseudomonadati</taxon>
        <taxon>Bacteroidota</taxon>
        <taxon>Sphingobacteriia</taxon>
        <taxon>Sphingobacteriales</taxon>
        <taxon>Sphingobacteriaceae</taxon>
        <taxon>Pedobacter</taxon>
    </lineage>
</organism>
<dbReference type="Gene3D" id="1.25.40.390">
    <property type="match status" value="1"/>
</dbReference>
<dbReference type="InterPro" id="IPR011990">
    <property type="entry name" value="TPR-like_helical_dom_sf"/>
</dbReference>
<sequence>MKNYKQTLAYTFLAIIGLTFNSCTKDFTGVNTDPIGKSTTTANQLLAPALVGVLNANMNRNWNFNNQLMQVTVEINDSEGRVFRYDVRRTQADYTWNNWYLFLTDLKDIYTIASKPESLNKSYQGISLVAQTWVSQLLTDTYGDVPYSEANLGKEGNVQPKFDRQKDIYADMFAKLEQANQLLKEGTPINTTGDPVFQGDVSKWRRFCNSLYLRLLLRASGKAEVAPTIIAKIKQIVDGNPSEYPIMQNNTHTAKILWNGTNSSTAVFSSPFMVNIRAADFRGIPICNFFLGNLVTWDDPRMNSNLTGNNVNRFCIDAAPNGGFVGIPSGYAQGSGLTVLSHFNSDAENKPTLQTDRFTGIIMNAAEVDFILAEAAARGWISGPTEKYYYKGMVDAINYWLPNYISTTTDSRFIDYVQAANLDWDSTLPLDNTTSGNSQLEMIHIQKYYAMFLVDFQQWFEYRRTGHPILPKGPGLVNNQKMPARLNYPVVTQSTNPTSYNNAIAAQGADDINTLMWWQKP</sequence>
<dbReference type="EMBL" id="SJSO01000007">
    <property type="protein sequence ID" value="TCD27091.1"/>
    <property type="molecule type" value="Genomic_DNA"/>
</dbReference>
<dbReference type="AlphaFoldDB" id="A0A4R0Q2W5"/>
<dbReference type="Proteomes" id="UP000293925">
    <property type="component" value="Unassembled WGS sequence"/>
</dbReference>
<comment type="caution">
    <text evidence="1">The sequence shown here is derived from an EMBL/GenBank/DDBJ whole genome shotgun (WGS) entry which is preliminary data.</text>
</comment>
<gene>
    <name evidence="1" type="ORF">EZ456_11245</name>
</gene>
<proteinExistence type="predicted"/>
<dbReference type="RefSeq" id="WP_131530169.1">
    <property type="nucleotide sequence ID" value="NZ_SJSO01000007.1"/>
</dbReference>
<evidence type="ECO:0000313" key="1">
    <source>
        <dbReference type="EMBL" id="TCD27091.1"/>
    </source>
</evidence>
<evidence type="ECO:0000313" key="2">
    <source>
        <dbReference type="Proteomes" id="UP000293925"/>
    </source>
</evidence>
<reference evidence="1 2" key="1">
    <citation type="submission" date="2019-02" db="EMBL/GenBank/DDBJ databases">
        <title>Pedobacter sp. RP-3-21 sp. nov., isolated from Arctic soil.</title>
        <authorList>
            <person name="Dahal R.H."/>
        </authorList>
    </citation>
    <scope>NUCLEOTIDE SEQUENCE [LARGE SCALE GENOMIC DNA]</scope>
    <source>
        <strain evidence="1 2">RP-3-21</strain>
    </source>
</reference>
<dbReference type="InterPro" id="IPR041662">
    <property type="entry name" value="SusD-like_2"/>
</dbReference>
<name>A0A4R0Q2W5_9SPHI</name>